<protein>
    <submittedName>
        <fullName evidence="1">Uncharacterized protein</fullName>
    </submittedName>
</protein>
<comment type="caution">
    <text evidence="1">The sequence shown here is derived from an EMBL/GenBank/DDBJ whole genome shotgun (WGS) entry which is preliminary data.</text>
</comment>
<name>A0ABU7CAS4_9TELE</name>
<accession>A0ABU7CAS4</accession>
<evidence type="ECO:0000313" key="2">
    <source>
        <dbReference type="Proteomes" id="UP001345963"/>
    </source>
</evidence>
<reference evidence="1 2" key="1">
    <citation type="submission" date="2021-07" db="EMBL/GenBank/DDBJ databases">
        <authorList>
            <person name="Palmer J.M."/>
        </authorList>
    </citation>
    <scope>NUCLEOTIDE SEQUENCE [LARGE SCALE GENOMIC DNA]</scope>
    <source>
        <strain evidence="1 2">AT_MEX2019</strain>
        <tissue evidence="1">Muscle</tissue>
    </source>
</reference>
<keyword evidence="2" id="KW-1185">Reference proteome</keyword>
<sequence length="101" mass="11543">MYHANIVHILMRISQCHYEEGYKVQGYPSRNDDVHSSFSATHSILDVVQKVQLWSHLTRTPCSPTCTQPALHGWLHTALYLSTMGPLVHLSHKGQICRVDY</sequence>
<evidence type="ECO:0000313" key="1">
    <source>
        <dbReference type="EMBL" id="MED6258684.1"/>
    </source>
</evidence>
<dbReference type="Proteomes" id="UP001345963">
    <property type="component" value="Unassembled WGS sequence"/>
</dbReference>
<proteinExistence type="predicted"/>
<organism evidence="1 2">
    <name type="scientific">Ataeniobius toweri</name>
    <dbReference type="NCBI Taxonomy" id="208326"/>
    <lineage>
        <taxon>Eukaryota</taxon>
        <taxon>Metazoa</taxon>
        <taxon>Chordata</taxon>
        <taxon>Craniata</taxon>
        <taxon>Vertebrata</taxon>
        <taxon>Euteleostomi</taxon>
        <taxon>Actinopterygii</taxon>
        <taxon>Neopterygii</taxon>
        <taxon>Teleostei</taxon>
        <taxon>Neoteleostei</taxon>
        <taxon>Acanthomorphata</taxon>
        <taxon>Ovalentaria</taxon>
        <taxon>Atherinomorphae</taxon>
        <taxon>Cyprinodontiformes</taxon>
        <taxon>Goodeidae</taxon>
        <taxon>Ataeniobius</taxon>
    </lineage>
</organism>
<dbReference type="EMBL" id="JAHUTI010081054">
    <property type="protein sequence ID" value="MED6258684.1"/>
    <property type="molecule type" value="Genomic_DNA"/>
</dbReference>
<gene>
    <name evidence="1" type="ORF">ATANTOWER_010822</name>
</gene>